<dbReference type="Proteomes" id="UP000015354">
    <property type="component" value="Unassembled WGS sequence"/>
</dbReference>
<organism evidence="2 3">
    <name type="scientific">Strigomonas culicis</name>
    <dbReference type="NCBI Taxonomy" id="28005"/>
    <lineage>
        <taxon>Eukaryota</taxon>
        <taxon>Discoba</taxon>
        <taxon>Euglenozoa</taxon>
        <taxon>Kinetoplastea</taxon>
        <taxon>Metakinetoplastina</taxon>
        <taxon>Trypanosomatida</taxon>
        <taxon>Trypanosomatidae</taxon>
        <taxon>Strigomonadinae</taxon>
        <taxon>Strigomonas</taxon>
    </lineage>
</organism>
<evidence type="ECO:0008006" key="4">
    <source>
        <dbReference type="Google" id="ProtNLM"/>
    </source>
</evidence>
<sequence length="698" mass="76040">MRTHVALRLCFVKLPTLSEERIFRATLEFSDPESCSYQDLAAIIENKLIFMEVHNGMDTVTVFFKEANGDRVVVDDCYFAHLVRQWARAAARQGRRGSSSESGSVDREPRIAAVSASFEIEVTKSTSFSNLSSSPPPQVATGQPPPRGVLSGPRQQPTKASTPLPLTIENLSKLPIASLPVAAATLAHGDGRGGAIGELRDAPAAPAPVASEANIRIGALTCPPRHSPFFLRCVILAIRFKTPKPGLTVAELDLGDREAPTTERITAVTFDEQVQRAIRQNLRSDLRQVVEIRHCLVRHKSEVEKRFQTNAHPLLLRLDRSCNIEVVQLLAAPLVLLPDRASAIVTVRDRTQPVGVLDLSDMASLGRPRDGGATAVVGSSSSSSGPARTVFSLSGGALRPKAGPPSSHGAAAAAQPQTAASLGMHLQHQQQAILAAARGTAEAAPHEHGLPSVTAQDVTRREPLVEQQANRAEIQKQRIRHRSELSMECFLCGLNVEAAAPCMERVRYLLGRNARRAGLPVPTLEELREALTDPRTPARAGSKRPQARLYCETHFVRKSTRTLHVVHPRCAHLCTDYQEGKPMEDMDGFRLAMNVCALCGGEGACVRCYHPDCNEQFHVVCALFSGGYVNFGKKDPYRPCPACPRHTLVSMDNEHILGADGDLPRGGKNENLWAEDIVFDSNEVGEMDLRDPDTHNEY</sequence>
<feature type="compositionally biased region" description="Low complexity" evidence="1">
    <location>
        <begin position="404"/>
        <end position="425"/>
    </location>
</feature>
<dbReference type="Pfam" id="PF13771">
    <property type="entry name" value="zf-HC5HC2H"/>
    <property type="match status" value="1"/>
</dbReference>
<dbReference type="AlphaFoldDB" id="S9U7W2"/>
<feature type="region of interest" description="Disordered" evidence="1">
    <location>
        <begin position="126"/>
        <end position="163"/>
    </location>
</feature>
<evidence type="ECO:0000313" key="2">
    <source>
        <dbReference type="EMBL" id="EPY24904.1"/>
    </source>
</evidence>
<dbReference type="InterPro" id="IPR013083">
    <property type="entry name" value="Znf_RING/FYVE/PHD"/>
</dbReference>
<accession>S9U7W2</accession>
<gene>
    <name evidence="2" type="ORF">STCU_06946</name>
</gene>
<proteinExistence type="predicted"/>
<protein>
    <recommendedName>
        <fullName evidence="4">PHD-type domain-containing protein</fullName>
    </recommendedName>
</protein>
<keyword evidence="3" id="KW-1185">Reference proteome</keyword>
<dbReference type="EMBL" id="ATMH01006946">
    <property type="protein sequence ID" value="EPY24904.1"/>
    <property type="molecule type" value="Genomic_DNA"/>
</dbReference>
<name>S9U7W2_9TRYP</name>
<dbReference type="OrthoDB" id="308383at2759"/>
<dbReference type="Gene3D" id="3.30.40.10">
    <property type="entry name" value="Zinc/RING finger domain, C3HC4 (zinc finger)"/>
    <property type="match status" value="1"/>
</dbReference>
<evidence type="ECO:0000256" key="1">
    <source>
        <dbReference type="SAM" id="MobiDB-lite"/>
    </source>
</evidence>
<feature type="region of interest" description="Disordered" evidence="1">
    <location>
        <begin position="368"/>
        <end position="425"/>
    </location>
</feature>
<feature type="compositionally biased region" description="Pro residues" evidence="1">
    <location>
        <begin position="134"/>
        <end position="147"/>
    </location>
</feature>
<evidence type="ECO:0000313" key="3">
    <source>
        <dbReference type="Proteomes" id="UP000015354"/>
    </source>
</evidence>
<comment type="caution">
    <text evidence="2">The sequence shown here is derived from an EMBL/GenBank/DDBJ whole genome shotgun (WGS) entry which is preliminary data.</text>
</comment>
<reference evidence="2 3" key="1">
    <citation type="journal article" date="2013" name="PLoS ONE">
        <title>Predicting the Proteins of Angomonas deanei, Strigomonas culicis and Their Respective Endosymbionts Reveals New Aspects of the Trypanosomatidae Family.</title>
        <authorList>
            <person name="Motta M.C."/>
            <person name="Martins A.C."/>
            <person name="de Souza S.S."/>
            <person name="Catta-Preta C.M."/>
            <person name="Silva R."/>
            <person name="Klein C.C."/>
            <person name="de Almeida L.G."/>
            <person name="de Lima Cunha O."/>
            <person name="Ciapina L.P."/>
            <person name="Brocchi M."/>
            <person name="Colabardini A.C."/>
            <person name="de Araujo Lima B."/>
            <person name="Machado C.R."/>
            <person name="de Almeida Soares C.M."/>
            <person name="Probst C.M."/>
            <person name="de Menezes C.B."/>
            <person name="Thompson C.E."/>
            <person name="Bartholomeu D.C."/>
            <person name="Gradia D.F."/>
            <person name="Pavoni D.P."/>
            <person name="Grisard E.C."/>
            <person name="Fantinatti-Garboggini F."/>
            <person name="Marchini F.K."/>
            <person name="Rodrigues-Luiz G.F."/>
            <person name="Wagner G."/>
            <person name="Goldman G.H."/>
            <person name="Fietto J.L."/>
            <person name="Elias M.C."/>
            <person name="Goldman M.H."/>
            <person name="Sagot M.F."/>
            <person name="Pereira M."/>
            <person name="Stoco P.H."/>
            <person name="de Mendonca-Neto R.P."/>
            <person name="Teixeira S.M."/>
            <person name="Maciel T.E."/>
            <person name="de Oliveira Mendes T.A."/>
            <person name="Urmenyi T.P."/>
            <person name="de Souza W."/>
            <person name="Schenkman S."/>
            <person name="de Vasconcelos A.T."/>
        </authorList>
    </citation>
    <scope>NUCLEOTIDE SEQUENCE [LARGE SCALE GENOMIC DNA]</scope>
</reference>